<evidence type="ECO:0000256" key="2">
    <source>
        <dbReference type="ARBA" id="ARBA00022803"/>
    </source>
</evidence>
<evidence type="ECO:0000256" key="1">
    <source>
        <dbReference type="ARBA" id="ARBA00022737"/>
    </source>
</evidence>
<name>A0A0W0FBR5_MONRR</name>
<sequence length="538" mass="60506">MSTSAQKLKETADDLFRQQQYSAAYEAYKEATKLDKDNPVLFGNRALCSLKLNHYMDAKDDATAALELDSSYVKAYIHLAKSSEALHQHWISARAWKDALNALPKDNLTPSELELKNACERGAAEVARQTVDVKAQVDGQSDNTKEYPAWRRVVSIYEGKSSEEIDQIPFNSSVFQVYSAYNTYLEATNGVQRMVNSSICKDHCELPLSGLAQVIMGDSRLAYDWDRAWRAKCRRLIDMINLELDGIIYLKPYSKFRQVLKERATQKGWDEVRSVLAVTIRSWIILAIMTEALGSTGQVAYLDQAIDILKWAPSFLPSKCIKICECCVEVFRPPFLLAARKLHLNALVHIADKESDPKKRAKTFKDIFNEAEQVFEVAADLPRDKDDDAYMTAFSDVPRGVALAAKGLYYWETARKSIFPADFDYFLKMSSDFYLKSAKFFPTGDEMRTRYLHRALEGVLFCGATIEKQLEVAEELGAAVEAMKPVWSTGVVVNGQGVQVTVQLVGSLKRSVAEGKFKKKDVYRWPNSADAMGVSPGC</sequence>
<keyword evidence="2" id="KW-0802">TPR repeat</keyword>
<dbReference type="AlphaFoldDB" id="A0A0W0FBR5"/>
<dbReference type="InterPro" id="IPR047150">
    <property type="entry name" value="SGT"/>
</dbReference>
<dbReference type="InterPro" id="IPR019734">
    <property type="entry name" value="TPR_rpt"/>
</dbReference>
<keyword evidence="1" id="KW-0677">Repeat</keyword>
<dbReference type="InterPro" id="IPR011990">
    <property type="entry name" value="TPR-like_helical_dom_sf"/>
</dbReference>
<dbReference type="eggNOG" id="KOG0548">
    <property type="taxonomic scope" value="Eukaryota"/>
</dbReference>
<protein>
    <submittedName>
        <fullName evidence="3">Uncharacterized protein</fullName>
    </submittedName>
</protein>
<comment type="caution">
    <text evidence="3">The sequence shown here is derived from an EMBL/GenBank/DDBJ whole genome shotgun (WGS) entry which is preliminary data.</text>
</comment>
<proteinExistence type="predicted"/>
<accession>A0A0W0FBR5</accession>
<dbReference type="PANTHER" id="PTHR45831">
    <property type="entry name" value="LD24721P"/>
    <property type="match status" value="1"/>
</dbReference>
<dbReference type="GO" id="GO:0016020">
    <property type="term" value="C:membrane"/>
    <property type="evidence" value="ECO:0007669"/>
    <property type="project" value="TreeGrafter"/>
</dbReference>
<dbReference type="PANTHER" id="PTHR45831:SF2">
    <property type="entry name" value="LD24721P"/>
    <property type="match status" value="1"/>
</dbReference>
<gene>
    <name evidence="3" type="ORF">WG66_13672</name>
</gene>
<organism evidence="3 4">
    <name type="scientific">Moniliophthora roreri</name>
    <name type="common">Frosty pod rot fungus</name>
    <name type="synonym">Monilia roreri</name>
    <dbReference type="NCBI Taxonomy" id="221103"/>
    <lineage>
        <taxon>Eukaryota</taxon>
        <taxon>Fungi</taxon>
        <taxon>Dikarya</taxon>
        <taxon>Basidiomycota</taxon>
        <taxon>Agaricomycotina</taxon>
        <taxon>Agaricomycetes</taxon>
        <taxon>Agaricomycetidae</taxon>
        <taxon>Agaricales</taxon>
        <taxon>Marasmiineae</taxon>
        <taxon>Marasmiaceae</taxon>
        <taxon>Moniliophthora</taxon>
    </lineage>
</organism>
<reference evidence="3 4" key="1">
    <citation type="submission" date="2015-12" db="EMBL/GenBank/DDBJ databases">
        <title>Draft genome sequence of Moniliophthora roreri, the causal agent of frosty pod rot of cacao.</title>
        <authorList>
            <person name="Aime M.C."/>
            <person name="Diaz-Valderrama J.R."/>
            <person name="Kijpornyongpan T."/>
            <person name="Phillips-Mora W."/>
        </authorList>
    </citation>
    <scope>NUCLEOTIDE SEQUENCE [LARGE SCALE GENOMIC DNA]</scope>
    <source>
        <strain evidence="3 4">MCA 2952</strain>
    </source>
</reference>
<evidence type="ECO:0000313" key="3">
    <source>
        <dbReference type="EMBL" id="KTB33752.1"/>
    </source>
</evidence>
<dbReference type="GO" id="GO:0072380">
    <property type="term" value="C:TRC complex"/>
    <property type="evidence" value="ECO:0007669"/>
    <property type="project" value="TreeGrafter"/>
</dbReference>
<dbReference type="SUPFAM" id="SSF48452">
    <property type="entry name" value="TPR-like"/>
    <property type="match status" value="1"/>
</dbReference>
<dbReference type="GO" id="GO:0006620">
    <property type="term" value="P:post-translational protein targeting to endoplasmic reticulum membrane"/>
    <property type="evidence" value="ECO:0007669"/>
    <property type="project" value="TreeGrafter"/>
</dbReference>
<evidence type="ECO:0000313" key="4">
    <source>
        <dbReference type="Proteomes" id="UP000054988"/>
    </source>
</evidence>
<dbReference type="SMART" id="SM00028">
    <property type="entry name" value="TPR"/>
    <property type="match status" value="3"/>
</dbReference>
<dbReference type="EMBL" id="LATX01002138">
    <property type="protein sequence ID" value="KTB33752.1"/>
    <property type="molecule type" value="Genomic_DNA"/>
</dbReference>
<dbReference type="GO" id="GO:0060090">
    <property type="term" value="F:molecular adaptor activity"/>
    <property type="evidence" value="ECO:0007669"/>
    <property type="project" value="TreeGrafter"/>
</dbReference>
<dbReference type="Gene3D" id="1.25.40.10">
    <property type="entry name" value="Tetratricopeptide repeat domain"/>
    <property type="match status" value="1"/>
</dbReference>
<dbReference type="Proteomes" id="UP000054988">
    <property type="component" value="Unassembled WGS sequence"/>
</dbReference>